<protein>
    <submittedName>
        <fullName evidence="3">Uncharacterized protein</fullName>
    </submittedName>
</protein>
<reference evidence="3 4" key="1">
    <citation type="submission" date="2020-08" db="EMBL/GenBank/DDBJ databases">
        <title>Genomic Encyclopedia of Type Strains, Phase IV (KMG-IV): sequencing the most valuable type-strain genomes for metagenomic binning, comparative biology and taxonomic classification.</title>
        <authorList>
            <person name="Goeker M."/>
        </authorList>
    </citation>
    <scope>NUCLEOTIDE SEQUENCE [LARGE SCALE GENOMIC DNA]</scope>
    <source>
        <strain evidence="3 4">DSM 17989</strain>
    </source>
</reference>
<name>A0A7W9ZLG9_9SPIR</name>
<gene>
    <name evidence="2" type="ORF">HNP67_001161</name>
    <name evidence="3" type="ORF">HNP67_001192</name>
</gene>
<feature type="coiled-coil region" evidence="1">
    <location>
        <begin position="11"/>
        <end position="45"/>
    </location>
</feature>
<evidence type="ECO:0000313" key="3">
    <source>
        <dbReference type="EMBL" id="MBB6213697.1"/>
    </source>
</evidence>
<keyword evidence="1" id="KW-0175">Coiled coil</keyword>
<dbReference type="EMBL" id="JACHFB010000006">
    <property type="protein sequence ID" value="MBB6213697.1"/>
    <property type="molecule type" value="Genomic_DNA"/>
</dbReference>
<dbReference type="AlphaFoldDB" id="A0A7W9ZLG9"/>
<evidence type="ECO:0000256" key="1">
    <source>
        <dbReference type="SAM" id="Coils"/>
    </source>
</evidence>
<dbReference type="Proteomes" id="UP000536100">
    <property type="component" value="Unassembled WGS sequence"/>
</dbReference>
<sequence length="68" mass="8185">MFNSNIHKYCNTSENIGIDLLEKNLDNLENKLKIITNKYNVEKNIFKLYYTINYPLKICYTKIKNSYK</sequence>
<proteinExistence type="predicted"/>
<dbReference type="EMBL" id="JACHFB010000006">
    <property type="protein sequence ID" value="MBB6213666.1"/>
    <property type="molecule type" value="Genomic_DNA"/>
</dbReference>
<evidence type="ECO:0000313" key="2">
    <source>
        <dbReference type="EMBL" id="MBB6213666.1"/>
    </source>
</evidence>
<organism evidence="3 4">
    <name type="scientific">Borreliella californiensis</name>
    <dbReference type="NCBI Taxonomy" id="373543"/>
    <lineage>
        <taxon>Bacteria</taxon>
        <taxon>Pseudomonadati</taxon>
        <taxon>Spirochaetota</taxon>
        <taxon>Spirochaetia</taxon>
        <taxon>Spirochaetales</taxon>
        <taxon>Borreliaceae</taxon>
        <taxon>Borreliella</taxon>
    </lineage>
</organism>
<accession>A0A7W9ZLG9</accession>
<comment type="caution">
    <text evidence="3">The sequence shown here is derived from an EMBL/GenBank/DDBJ whole genome shotgun (WGS) entry which is preliminary data.</text>
</comment>
<evidence type="ECO:0000313" key="4">
    <source>
        <dbReference type="Proteomes" id="UP000536100"/>
    </source>
</evidence>